<accession>A0A1A9VJL9</accession>
<reference evidence="12" key="1">
    <citation type="submission" date="2020-05" db="UniProtKB">
        <authorList>
            <consortium name="EnsemblMetazoa"/>
        </authorList>
    </citation>
    <scope>IDENTIFICATION</scope>
    <source>
        <strain evidence="12">TTRI</strain>
    </source>
</reference>
<dbReference type="NCBIfam" id="TIGR00690">
    <property type="entry name" value="rpoZ"/>
    <property type="match status" value="1"/>
</dbReference>
<evidence type="ECO:0000313" key="13">
    <source>
        <dbReference type="Proteomes" id="UP000078200"/>
    </source>
</evidence>
<proteinExistence type="inferred from homology"/>
<evidence type="ECO:0000256" key="4">
    <source>
        <dbReference type="ARBA" id="ARBA00022679"/>
    </source>
</evidence>
<dbReference type="Pfam" id="PF01192">
    <property type="entry name" value="RNA_pol_Rpb6"/>
    <property type="match status" value="1"/>
</dbReference>
<feature type="compositionally biased region" description="Acidic residues" evidence="8">
    <location>
        <begin position="595"/>
        <end position="618"/>
    </location>
</feature>
<dbReference type="SUPFAM" id="SSF47413">
    <property type="entry name" value="lambda repressor-like DNA-binding domains"/>
    <property type="match status" value="1"/>
</dbReference>
<evidence type="ECO:0000256" key="7">
    <source>
        <dbReference type="ARBA" id="ARBA00048552"/>
    </source>
</evidence>
<dbReference type="GO" id="GO:0006357">
    <property type="term" value="P:regulation of transcription by RNA polymerase II"/>
    <property type="evidence" value="ECO:0007669"/>
    <property type="project" value="UniProtKB-ARBA"/>
</dbReference>
<dbReference type="Pfam" id="PF13462">
    <property type="entry name" value="Thioredoxin_4"/>
    <property type="match status" value="1"/>
</dbReference>
<name>A0A1A9VJL9_GLOAU</name>
<dbReference type="Gene3D" id="3.90.940.10">
    <property type="match status" value="1"/>
</dbReference>
<feature type="region of interest" description="Disordered" evidence="8">
    <location>
        <begin position="584"/>
        <end position="618"/>
    </location>
</feature>
<dbReference type="Pfam" id="PF09343">
    <property type="entry name" value="DUF2460"/>
    <property type="match status" value="1"/>
</dbReference>
<dbReference type="SUPFAM" id="SSF52833">
    <property type="entry name" value="Thioredoxin-like"/>
    <property type="match status" value="1"/>
</dbReference>
<keyword evidence="3" id="KW-0240">DNA-directed RNA polymerase</keyword>
<dbReference type="InterPro" id="IPR036161">
    <property type="entry name" value="RPB6/omega-like_sf"/>
</dbReference>
<dbReference type="GO" id="GO:0003899">
    <property type="term" value="F:DNA-directed RNA polymerase activity"/>
    <property type="evidence" value="ECO:0007669"/>
    <property type="project" value="UniProtKB-EC"/>
</dbReference>
<comment type="similarity">
    <text evidence="1">Belongs to the RNA polymerase subunit omega family.</text>
</comment>
<dbReference type="NCBIfam" id="TIGR02217">
    <property type="entry name" value="chp_TIGR02217"/>
    <property type="match status" value="1"/>
</dbReference>
<dbReference type="GO" id="GO:0003677">
    <property type="term" value="F:DNA binding"/>
    <property type="evidence" value="ECO:0007669"/>
    <property type="project" value="InterPro"/>
</dbReference>
<evidence type="ECO:0000313" key="12">
    <source>
        <dbReference type="EnsemblMetazoa" id="GAUT039444-PA"/>
    </source>
</evidence>
<protein>
    <recommendedName>
        <fullName evidence="2">DNA-directed RNA polymerase</fullName>
        <ecNumber evidence="2">2.7.7.6</ecNumber>
    </recommendedName>
</protein>
<dbReference type="STRING" id="7395.A0A1A9VJL9"/>
<dbReference type="InterPro" id="IPR001387">
    <property type="entry name" value="Cro/C1-type_HTH"/>
</dbReference>
<dbReference type="GO" id="GO:0006351">
    <property type="term" value="P:DNA-templated transcription"/>
    <property type="evidence" value="ECO:0007669"/>
    <property type="project" value="InterPro"/>
</dbReference>
<evidence type="ECO:0000259" key="9">
    <source>
        <dbReference type="Pfam" id="PF09343"/>
    </source>
</evidence>
<dbReference type="Proteomes" id="UP000078200">
    <property type="component" value="Unassembled WGS sequence"/>
</dbReference>
<sequence>MTLTSTPRSLALIKDFATAPRVLLLPQSASRDEIACFFQYTVIASLPIINNWLSNRSQMLSDDYIGEKLDNYISRNFDKIDQIFDLTYPYSGNENSSVVAVGFFDYSCGYCKTIKDDIKQLINDGKIKYIFRDSPILGHDSLRAAKSALAVYFIDKEKYFDFHYAALSHKGGFSDESILDIVKSIGIDEDDFNSSMKNNADKIEQMINGRGHMSFTEIRFPENISYGSAGGPEFSTDVVTTHNGCEQRNINWSRARARYNIAYGVRSSEQLTELITFFHARKGKAIGFRFKDWSDFIAINQKIGIGDNKKTTFQLIKTYVSGEDKHIRMIKKPVHGTVKIYLNGKEESEYSVNYSTGEITFMKPPVKDAIITASFEFDVPVRFDTDYLNASIDNYGSNSWNNIPLVEPKPDLPLQGTPITGKQVSDATIPEKNAWTQAFAAEKLGIDQPKVSQIKNGKIDGFSLERLLGFLKKLDHEITITMTESQEIKSEAEKYLMAESIVEKCTEQVSNRFKLVLLASQRTHDLNTGASNPVQTAQFKDHKNTIVSLHEIAEKQADTHELFNLLVGRCKEYMKGNMNNVYSSNTNLDASQESQDYEVDGEIDDEINDQDGDEEVSV</sequence>
<evidence type="ECO:0000256" key="2">
    <source>
        <dbReference type="ARBA" id="ARBA00012418"/>
    </source>
</evidence>
<keyword evidence="13" id="KW-1185">Reference proteome</keyword>
<dbReference type="HAMAP" id="MF_00366">
    <property type="entry name" value="RNApol_bact_RpoZ"/>
    <property type="match status" value="1"/>
</dbReference>
<feature type="domain" description="DUF2460" evidence="9">
    <location>
        <begin position="217"/>
        <end position="407"/>
    </location>
</feature>
<dbReference type="CDD" id="cd03023">
    <property type="entry name" value="DsbA_Com1_like"/>
    <property type="match status" value="1"/>
</dbReference>
<evidence type="ECO:0000259" key="10">
    <source>
        <dbReference type="Pfam" id="PF13462"/>
    </source>
</evidence>
<dbReference type="InterPro" id="IPR039554">
    <property type="entry name" value="HigA2-like_HTH"/>
</dbReference>
<evidence type="ECO:0000256" key="5">
    <source>
        <dbReference type="ARBA" id="ARBA00022695"/>
    </source>
</evidence>
<dbReference type="EC" id="2.7.7.6" evidence="2"/>
<dbReference type="InterPro" id="IPR011740">
    <property type="entry name" value="DUF2460"/>
</dbReference>
<dbReference type="AlphaFoldDB" id="A0A1A9VJL9"/>
<keyword evidence="5" id="KW-0548">Nucleotidyltransferase</keyword>
<dbReference type="Pfam" id="PF13744">
    <property type="entry name" value="HTH_37"/>
    <property type="match status" value="1"/>
</dbReference>
<dbReference type="CDD" id="cd00093">
    <property type="entry name" value="HTH_XRE"/>
    <property type="match status" value="1"/>
</dbReference>
<dbReference type="EnsemblMetazoa" id="GAUT039444-RA">
    <property type="protein sequence ID" value="GAUT039444-PA"/>
    <property type="gene ID" value="GAUT039444"/>
</dbReference>
<dbReference type="SUPFAM" id="SSF63562">
    <property type="entry name" value="RPB6/omega subunit-like"/>
    <property type="match status" value="1"/>
</dbReference>
<dbReference type="GO" id="GO:0000428">
    <property type="term" value="C:DNA-directed RNA polymerase complex"/>
    <property type="evidence" value="ECO:0007669"/>
    <property type="project" value="UniProtKB-KW"/>
</dbReference>
<dbReference type="Gene3D" id="3.40.30.10">
    <property type="entry name" value="Glutaredoxin"/>
    <property type="match status" value="1"/>
</dbReference>
<dbReference type="InterPro" id="IPR012336">
    <property type="entry name" value="Thioredoxin-like_fold"/>
</dbReference>
<evidence type="ECO:0000259" key="11">
    <source>
        <dbReference type="Pfam" id="PF13744"/>
    </source>
</evidence>
<evidence type="ECO:0000256" key="6">
    <source>
        <dbReference type="ARBA" id="ARBA00023163"/>
    </source>
</evidence>
<dbReference type="InterPro" id="IPR036249">
    <property type="entry name" value="Thioredoxin-like_sf"/>
</dbReference>
<dbReference type="Gene3D" id="1.10.260.40">
    <property type="entry name" value="lambda repressor-like DNA-binding domains"/>
    <property type="match status" value="1"/>
</dbReference>
<feature type="domain" description="Thioredoxin-like fold" evidence="10">
    <location>
        <begin position="89"/>
        <end position="197"/>
    </location>
</feature>
<keyword evidence="6" id="KW-0804">Transcription</keyword>
<feature type="domain" description="HigA2-like helix-turn-helix" evidence="11">
    <location>
        <begin position="431"/>
        <end position="482"/>
    </location>
</feature>
<dbReference type="PANTHER" id="PTHR34476">
    <property type="entry name" value="DNA-DIRECTED RNA POLYMERASE SUBUNIT OMEGA"/>
    <property type="match status" value="1"/>
</dbReference>
<dbReference type="PANTHER" id="PTHR34476:SF1">
    <property type="entry name" value="DNA-DIRECTED RNA POLYMERASE SUBUNIT OMEGA"/>
    <property type="match status" value="1"/>
</dbReference>
<organism evidence="12 13">
    <name type="scientific">Glossina austeni</name>
    <name type="common">Savannah tsetse fly</name>
    <dbReference type="NCBI Taxonomy" id="7395"/>
    <lineage>
        <taxon>Eukaryota</taxon>
        <taxon>Metazoa</taxon>
        <taxon>Ecdysozoa</taxon>
        <taxon>Arthropoda</taxon>
        <taxon>Hexapoda</taxon>
        <taxon>Insecta</taxon>
        <taxon>Pterygota</taxon>
        <taxon>Neoptera</taxon>
        <taxon>Endopterygota</taxon>
        <taxon>Diptera</taxon>
        <taxon>Brachycera</taxon>
        <taxon>Muscomorpha</taxon>
        <taxon>Hippoboscoidea</taxon>
        <taxon>Glossinidae</taxon>
        <taxon>Glossina</taxon>
    </lineage>
</organism>
<dbReference type="InterPro" id="IPR010982">
    <property type="entry name" value="Lambda_DNA-bd_dom_sf"/>
</dbReference>
<evidence type="ECO:0000256" key="3">
    <source>
        <dbReference type="ARBA" id="ARBA00022478"/>
    </source>
</evidence>
<dbReference type="SMART" id="SM01409">
    <property type="entry name" value="RNA_pol_Rpb6"/>
    <property type="match status" value="1"/>
</dbReference>
<dbReference type="VEuPathDB" id="VectorBase:GAUT039444"/>
<comment type="catalytic activity">
    <reaction evidence="7">
        <text>RNA(n) + a ribonucleoside 5'-triphosphate = RNA(n+1) + diphosphate</text>
        <dbReference type="Rhea" id="RHEA:21248"/>
        <dbReference type="Rhea" id="RHEA-COMP:14527"/>
        <dbReference type="Rhea" id="RHEA-COMP:17342"/>
        <dbReference type="ChEBI" id="CHEBI:33019"/>
        <dbReference type="ChEBI" id="CHEBI:61557"/>
        <dbReference type="ChEBI" id="CHEBI:140395"/>
        <dbReference type="EC" id="2.7.7.6"/>
    </reaction>
</comment>
<dbReference type="InterPro" id="IPR003716">
    <property type="entry name" value="DNA-dir_RNA_pol_omega"/>
</dbReference>
<keyword evidence="4" id="KW-0808">Transferase</keyword>
<feature type="compositionally biased region" description="Polar residues" evidence="8">
    <location>
        <begin position="584"/>
        <end position="594"/>
    </location>
</feature>
<evidence type="ECO:0000256" key="1">
    <source>
        <dbReference type="ARBA" id="ARBA00006711"/>
    </source>
</evidence>
<evidence type="ECO:0000256" key="8">
    <source>
        <dbReference type="SAM" id="MobiDB-lite"/>
    </source>
</evidence>
<dbReference type="InterPro" id="IPR006110">
    <property type="entry name" value="Pol_omega/Rpo6/RPB6"/>
</dbReference>